<accession>A0A829R970</accession>
<keyword evidence="1" id="KW-0812">Transmembrane</keyword>
<keyword evidence="1" id="KW-1133">Transmembrane helix</keyword>
<proteinExistence type="predicted"/>
<organism evidence="2 3">
    <name type="scientific">Listeria grayi FSL F6-1183</name>
    <dbReference type="NCBI Taxonomy" id="1265827"/>
    <lineage>
        <taxon>Bacteria</taxon>
        <taxon>Bacillati</taxon>
        <taxon>Bacillota</taxon>
        <taxon>Bacilli</taxon>
        <taxon>Bacillales</taxon>
        <taxon>Listeriaceae</taxon>
        <taxon>Listeria</taxon>
    </lineage>
</organism>
<dbReference type="EMBL" id="AODG01000004">
    <property type="protein sequence ID" value="EUJ30104.1"/>
    <property type="molecule type" value="Genomic_DNA"/>
</dbReference>
<evidence type="ECO:0000313" key="2">
    <source>
        <dbReference type="EMBL" id="EUJ30104.1"/>
    </source>
</evidence>
<dbReference type="RefSeq" id="WP_036104319.1">
    <property type="nucleotide sequence ID" value="NZ_AODG01000004.1"/>
</dbReference>
<feature type="transmembrane region" description="Helical" evidence="1">
    <location>
        <begin position="7"/>
        <end position="28"/>
    </location>
</feature>
<dbReference type="Proteomes" id="UP000019251">
    <property type="component" value="Unassembled WGS sequence"/>
</dbReference>
<keyword evidence="1" id="KW-0472">Membrane</keyword>
<feature type="transmembrane region" description="Helical" evidence="1">
    <location>
        <begin position="40"/>
        <end position="64"/>
    </location>
</feature>
<dbReference type="AlphaFoldDB" id="A0A829R970"/>
<evidence type="ECO:0000256" key="1">
    <source>
        <dbReference type="SAM" id="Phobius"/>
    </source>
</evidence>
<sequence length="72" mass="8058">MRIVEIIIKIVLTVGFAYLINEFILAPLGNSLPFDYPTAAGFISGMVIIALDFLFGYILVELLFKFIKNTKS</sequence>
<comment type="caution">
    <text evidence="2">The sequence shown here is derived from an EMBL/GenBank/DDBJ whole genome shotgun (WGS) entry which is preliminary data.</text>
</comment>
<gene>
    <name evidence="2" type="ORF">LMUR_03477</name>
</gene>
<name>A0A829R970_LISGR</name>
<reference evidence="2 3" key="1">
    <citation type="submission" date="2012-12" db="EMBL/GenBank/DDBJ databases">
        <title>Novel taxa of Listeriaceae from agricultural environments in the United States.</title>
        <authorList>
            <person name="den Bakker H.C."/>
            <person name="Allred A."/>
            <person name="Warchocki S."/>
            <person name="Wright E.M."/>
            <person name="Burrell A."/>
            <person name="Nightingale K.K."/>
            <person name="Kephart D."/>
            <person name="Wiedmann M."/>
        </authorList>
    </citation>
    <scope>NUCLEOTIDE SEQUENCE [LARGE SCALE GENOMIC DNA]</scope>
    <source>
        <strain evidence="2 3">FSL F6-1183</strain>
    </source>
</reference>
<protein>
    <submittedName>
        <fullName evidence="2">Uncharacterized protein</fullName>
    </submittedName>
</protein>
<evidence type="ECO:0000313" key="3">
    <source>
        <dbReference type="Proteomes" id="UP000019251"/>
    </source>
</evidence>